<gene>
    <name evidence="1" type="ORF">L2E82_10025</name>
</gene>
<reference evidence="1 2" key="2">
    <citation type="journal article" date="2022" name="Mol. Ecol. Resour.">
        <title>The genomes of chicory, endive, great burdock and yacon provide insights into Asteraceae paleo-polyploidization history and plant inulin production.</title>
        <authorList>
            <person name="Fan W."/>
            <person name="Wang S."/>
            <person name="Wang H."/>
            <person name="Wang A."/>
            <person name="Jiang F."/>
            <person name="Liu H."/>
            <person name="Zhao H."/>
            <person name="Xu D."/>
            <person name="Zhang Y."/>
        </authorList>
    </citation>
    <scope>NUCLEOTIDE SEQUENCE [LARGE SCALE GENOMIC DNA]</scope>
    <source>
        <strain evidence="2">cv. Punajuju</strain>
        <tissue evidence="1">Leaves</tissue>
    </source>
</reference>
<evidence type="ECO:0000313" key="2">
    <source>
        <dbReference type="Proteomes" id="UP001055811"/>
    </source>
</evidence>
<accession>A0ACB9GAL1</accession>
<keyword evidence="2" id="KW-1185">Reference proteome</keyword>
<protein>
    <submittedName>
        <fullName evidence="1">Uncharacterized protein</fullName>
    </submittedName>
</protein>
<reference evidence="2" key="1">
    <citation type="journal article" date="2022" name="Mol. Ecol. Resour.">
        <title>The genomes of chicory, endive, great burdock and yacon provide insights into Asteraceae palaeo-polyploidization history and plant inulin production.</title>
        <authorList>
            <person name="Fan W."/>
            <person name="Wang S."/>
            <person name="Wang H."/>
            <person name="Wang A."/>
            <person name="Jiang F."/>
            <person name="Liu H."/>
            <person name="Zhao H."/>
            <person name="Xu D."/>
            <person name="Zhang Y."/>
        </authorList>
    </citation>
    <scope>NUCLEOTIDE SEQUENCE [LARGE SCALE GENOMIC DNA]</scope>
    <source>
        <strain evidence="2">cv. Punajuju</strain>
    </source>
</reference>
<name>A0ACB9GAL1_CICIN</name>
<comment type="caution">
    <text evidence="1">The sequence shown here is derived from an EMBL/GenBank/DDBJ whole genome shotgun (WGS) entry which is preliminary data.</text>
</comment>
<proteinExistence type="predicted"/>
<dbReference type="EMBL" id="CM042010">
    <property type="protein sequence ID" value="KAI3780115.1"/>
    <property type="molecule type" value="Genomic_DNA"/>
</dbReference>
<evidence type="ECO:0000313" key="1">
    <source>
        <dbReference type="EMBL" id="KAI3780115.1"/>
    </source>
</evidence>
<organism evidence="1 2">
    <name type="scientific">Cichorium intybus</name>
    <name type="common">Chicory</name>
    <dbReference type="NCBI Taxonomy" id="13427"/>
    <lineage>
        <taxon>Eukaryota</taxon>
        <taxon>Viridiplantae</taxon>
        <taxon>Streptophyta</taxon>
        <taxon>Embryophyta</taxon>
        <taxon>Tracheophyta</taxon>
        <taxon>Spermatophyta</taxon>
        <taxon>Magnoliopsida</taxon>
        <taxon>eudicotyledons</taxon>
        <taxon>Gunneridae</taxon>
        <taxon>Pentapetalae</taxon>
        <taxon>asterids</taxon>
        <taxon>campanulids</taxon>
        <taxon>Asterales</taxon>
        <taxon>Asteraceae</taxon>
        <taxon>Cichorioideae</taxon>
        <taxon>Cichorieae</taxon>
        <taxon>Cichoriinae</taxon>
        <taxon>Cichorium</taxon>
    </lineage>
</organism>
<dbReference type="Proteomes" id="UP001055811">
    <property type="component" value="Linkage Group LG02"/>
</dbReference>
<sequence length="178" mass="20510">MVSFSQRSSVGEVKSYEMLQNIIDMSWLEGLFNVKLDYVGGMYVMLEFNKDGLAGDFLKNAKATWGNWCNNHFKWNRDFLVCNILASITISDVPLHIWNTDVFEEISRIWGKPDCLSNEGNISLNKEARSMGILTSEAPWINDYVKINVQGHRYKVRVLEEPSRSRSMAPMHINQELD</sequence>